<evidence type="ECO:0000313" key="3">
    <source>
        <dbReference type="Proteomes" id="UP000040453"/>
    </source>
</evidence>
<dbReference type="GO" id="GO:0071111">
    <property type="term" value="F:cyclic-guanylate-specific phosphodiesterase activity"/>
    <property type="evidence" value="ECO:0007669"/>
    <property type="project" value="InterPro"/>
</dbReference>
<dbReference type="Pfam" id="PF10388">
    <property type="entry name" value="YkuI_C"/>
    <property type="match status" value="1"/>
</dbReference>
<dbReference type="EMBL" id="CDGG01000001">
    <property type="protein sequence ID" value="CEI84600.1"/>
    <property type="molecule type" value="Genomic_DNA"/>
</dbReference>
<dbReference type="Pfam" id="PF00563">
    <property type="entry name" value="EAL"/>
    <property type="match status" value="1"/>
</dbReference>
<keyword evidence="3" id="KW-1185">Reference proteome</keyword>
<dbReference type="Gene3D" id="3.20.20.450">
    <property type="entry name" value="EAL domain"/>
    <property type="match status" value="1"/>
</dbReference>
<dbReference type="OrthoDB" id="1673646at2"/>
<dbReference type="InterPro" id="IPR029151">
    <property type="entry name" value="Sensor-like_sf"/>
</dbReference>
<dbReference type="SMART" id="SM00052">
    <property type="entry name" value="EAL"/>
    <property type="match status" value="1"/>
</dbReference>
<dbReference type="PROSITE" id="PS50883">
    <property type="entry name" value="EAL"/>
    <property type="match status" value="1"/>
</dbReference>
<dbReference type="InterPro" id="IPR050706">
    <property type="entry name" value="Cyclic-di-GMP_PDE-like"/>
</dbReference>
<dbReference type="RefSeq" id="WP_042535537.1">
    <property type="nucleotide sequence ID" value="NZ_CAXOIH010000019.1"/>
</dbReference>
<dbReference type="AlphaFoldDB" id="A0A0A1MGQ2"/>
<organism evidence="2 3">
    <name type="scientific">Oceanobacillus oncorhynchi</name>
    <dbReference type="NCBI Taxonomy" id="545501"/>
    <lineage>
        <taxon>Bacteria</taxon>
        <taxon>Bacillati</taxon>
        <taxon>Bacillota</taxon>
        <taxon>Bacilli</taxon>
        <taxon>Bacillales</taxon>
        <taxon>Bacillaceae</taxon>
        <taxon>Oceanobacillus</taxon>
    </lineage>
</organism>
<feature type="domain" description="EAL" evidence="1">
    <location>
        <begin position="1"/>
        <end position="249"/>
    </location>
</feature>
<dbReference type="PANTHER" id="PTHR33121">
    <property type="entry name" value="CYCLIC DI-GMP PHOSPHODIESTERASE PDEF"/>
    <property type="match status" value="1"/>
</dbReference>
<proteinExistence type="predicted"/>
<name>A0A0A1MGQ2_9BACI</name>
<accession>A0A0A1MGQ2</accession>
<dbReference type="Proteomes" id="UP000040453">
    <property type="component" value="Unassembled WGS sequence"/>
</dbReference>
<protein>
    <submittedName>
        <fullName evidence="2">Putative EAL-domain containing protein YkuI</fullName>
    </submittedName>
</protein>
<dbReference type="SUPFAM" id="SSF103190">
    <property type="entry name" value="Sensory domain-like"/>
    <property type="match status" value="1"/>
</dbReference>
<sequence length="404" mass="47539">MDPLDILIDLEQLLPYYKPIVRADKQLVSGYEVIAYYLDENNKEQRLDWLFDDTSIPDEFRLEVNQYIHQKAIEKKLQEHFTGHLTLYYDAELLVRDNGEVFIDLLHEYQEKGLNLNEIILEIKDTCLPINTDQLGHIIKYLKTLGVKISIELADPNGSLNQLAVLHPSFIKVDTSFLKDDLLPHLYKDVYFGVSMLSRKIGASLLFKGIRSYKQLNFAWQSGGEYYQGSYLTYPQQDFIEEDACKNKLTEYFREFVTYEQKKAKAQFELLDSVYAIIDRLLSQTKQTNDDSWLLKLAEGCEDFVFRIYVCNSVGLQISANVEKDMQGSWTLIEEGMHKNWSWRPYFFENIMRMNIEKKGILSDLYTDIERSELIRTYAYPLSQERYIFFDIPYSYLLEKEGLL</sequence>
<reference evidence="2 3" key="1">
    <citation type="submission" date="2014-11" db="EMBL/GenBank/DDBJ databases">
        <authorList>
            <person name="Urmite Genomes Urmite Genomes"/>
        </authorList>
    </citation>
    <scope>NUCLEOTIDE SEQUENCE [LARGE SCALE GENOMIC DNA]</scope>
    <source>
        <strain evidence="2 3">Oc5</strain>
    </source>
</reference>
<dbReference type="SUPFAM" id="SSF141868">
    <property type="entry name" value="EAL domain-like"/>
    <property type="match status" value="1"/>
</dbReference>
<dbReference type="STRING" id="545501.BN997_04554"/>
<evidence type="ECO:0000313" key="2">
    <source>
        <dbReference type="EMBL" id="CEI84600.1"/>
    </source>
</evidence>
<dbReference type="InterPro" id="IPR035919">
    <property type="entry name" value="EAL_sf"/>
</dbReference>
<dbReference type="PANTHER" id="PTHR33121:SF82">
    <property type="entry name" value="SIGNAL TRANSDUCTION PROTEIN CONTAINING A EAL DOMAIN"/>
    <property type="match status" value="1"/>
</dbReference>
<evidence type="ECO:0000259" key="1">
    <source>
        <dbReference type="PROSITE" id="PS50883"/>
    </source>
</evidence>
<dbReference type="Gene3D" id="3.30.450.20">
    <property type="entry name" value="PAS domain"/>
    <property type="match status" value="1"/>
</dbReference>
<dbReference type="InterPro" id="IPR001633">
    <property type="entry name" value="EAL_dom"/>
</dbReference>
<gene>
    <name evidence="2" type="primary">ykuI</name>
    <name evidence="2" type="ORF">BN997_04554</name>
</gene>
<dbReference type="InterPro" id="IPR018842">
    <property type="entry name" value="YkuI_C"/>
</dbReference>